<dbReference type="AlphaFoldDB" id="A0A382IRY7"/>
<dbReference type="Gene3D" id="3.90.1150.10">
    <property type="entry name" value="Aspartate Aminotransferase, domain 1"/>
    <property type="match status" value="1"/>
</dbReference>
<proteinExistence type="predicted"/>
<feature type="coiled-coil region" evidence="2">
    <location>
        <begin position="9"/>
        <end position="36"/>
    </location>
</feature>
<dbReference type="PANTHER" id="PTHR43713:SF3">
    <property type="entry name" value="GLUTAMATE-1-SEMIALDEHYDE 2,1-AMINOMUTASE 1, CHLOROPLASTIC-RELATED"/>
    <property type="match status" value="1"/>
</dbReference>
<dbReference type="SUPFAM" id="SSF53383">
    <property type="entry name" value="PLP-dependent transferases"/>
    <property type="match status" value="1"/>
</dbReference>
<sequence length="122" mass="13586">AINSIKIINKNKNKLYAKLERNCELLTSEIDDLATDHKIPHQINSIASIFQVFFSSKPVTDYKTSKKADGKKFNKLFANLLKNGVFIAPSQFESVFLSDAHTDADITKTLGAYGLSLKAVKH</sequence>
<dbReference type="InterPro" id="IPR015422">
    <property type="entry name" value="PyrdxlP-dep_Trfase_small"/>
</dbReference>
<gene>
    <name evidence="3" type="ORF">METZ01_LOCUS254487</name>
</gene>
<accession>A0A382IRY7</accession>
<protein>
    <recommendedName>
        <fullName evidence="4">Aspartate aminotransferase family protein</fullName>
    </recommendedName>
</protein>
<feature type="non-terminal residue" evidence="3">
    <location>
        <position position="1"/>
    </location>
</feature>
<name>A0A382IRY7_9ZZZZ</name>
<dbReference type="PANTHER" id="PTHR43713">
    <property type="entry name" value="GLUTAMATE-1-SEMIALDEHYDE 2,1-AMINOMUTASE"/>
    <property type="match status" value="1"/>
</dbReference>
<organism evidence="3">
    <name type="scientific">marine metagenome</name>
    <dbReference type="NCBI Taxonomy" id="408172"/>
    <lineage>
        <taxon>unclassified sequences</taxon>
        <taxon>metagenomes</taxon>
        <taxon>ecological metagenomes</taxon>
    </lineage>
</organism>
<evidence type="ECO:0008006" key="4">
    <source>
        <dbReference type="Google" id="ProtNLM"/>
    </source>
</evidence>
<evidence type="ECO:0000256" key="2">
    <source>
        <dbReference type="SAM" id="Coils"/>
    </source>
</evidence>
<evidence type="ECO:0000256" key="1">
    <source>
        <dbReference type="ARBA" id="ARBA00001933"/>
    </source>
</evidence>
<comment type="cofactor">
    <cofactor evidence="1">
        <name>pyridoxal 5'-phosphate</name>
        <dbReference type="ChEBI" id="CHEBI:597326"/>
    </cofactor>
</comment>
<dbReference type="EMBL" id="UINC01068771">
    <property type="protein sequence ID" value="SVC01633.1"/>
    <property type="molecule type" value="Genomic_DNA"/>
</dbReference>
<reference evidence="3" key="1">
    <citation type="submission" date="2018-05" db="EMBL/GenBank/DDBJ databases">
        <authorList>
            <person name="Lanie J.A."/>
            <person name="Ng W.-L."/>
            <person name="Kazmierczak K.M."/>
            <person name="Andrzejewski T.M."/>
            <person name="Davidsen T.M."/>
            <person name="Wayne K.J."/>
            <person name="Tettelin H."/>
            <person name="Glass J.I."/>
            <person name="Rusch D."/>
            <person name="Podicherti R."/>
            <person name="Tsui H.-C.T."/>
            <person name="Winkler M.E."/>
        </authorList>
    </citation>
    <scope>NUCLEOTIDE SEQUENCE</scope>
</reference>
<dbReference type="InterPro" id="IPR015424">
    <property type="entry name" value="PyrdxlP-dep_Trfase"/>
</dbReference>
<keyword evidence="2" id="KW-0175">Coiled coil</keyword>
<evidence type="ECO:0000313" key="3">
    <source>
        <dbReference type="EMBL" id="SVC01633.1"/>
    </source>
</evidence>